<dbReference type="AlphaFoldDB" id="A0A7J7NYU6"/>
<dbReference type="Pfam" id="PF13966">
    <property type="entry name" value="zf-RVT"/>
    <property type="match status" value="1"/>
</dbReference>
<proteinExistence type="predicted"/>
<protein>
    <recommendedName>
        <fullName evidence="1">RNase H type-1 domain-containing protein</fullName>
    </recommendedName>
</protein>
<keyword evidence="3" id="KW-1185">Reference proteome</keyword>
<evidence type="ECO:0000313" key="3">
    <source>
        <dbReference type="Proteomes" id="UP000541444"/>
    </source>
</evidence>
<reference evidence="2 3" key="1">
    <citation type="journal article" date="2020" name="IScience">
        <title>Genome Sequencing of the Endangered Kingdonia uniflora (Circaeasteraceae, Ranunculales) Reveals Potential Mechanisms of Evolutionary Specialization.</title>
        <authorList>
            <person name="Sun Y."/>
            <person name="Deng T."/>
            <person name="Zhang A."/>
            <person name="Moore M.J."/>
            <person name="Landis J.B."/>
            <person name="Lin N."/>
            <person name="Zhang H."/>
            <person name="Zhang X."/>
            <person name="Huang J."/>
            <person name="Zhang X."/>
            <person name="Sun H."/>
            <person name="Wang H."/>
        </authorList>
    </citation>
    <scope>NUCLEOTIDE SEQUENCE [LARGE SCALE GENOMIC DNA]</scope>
    <source>
        <strain evidence="2">TB1705</strain>
        <tissue evidence="2">Leaf</tissue>
    </source>
</reference>
<dbReference type="PANTHER" id="PTHR33116">
    <property type="entry name" value="REVERSE TRANSCRIPTASE ZINC-BINDING DOMAIN-CONTAINING PROTEIN-RELATED-RELATED"/>
    <property type="match status" value="1"/>
</dbReference>
<dbReference type="GO" id="GO:0003676">
    <property type="term" value="F:nucleic acid binding"/>
    <property type="evidence" value="ECO:0007669"/>
    <property type="project" value="InterPro"/>
</dbReference>
<dbReference type="PROSITE" id="PS50879">
    <property type="entry name" value="RNASE_H_1"/>
    <property type="match status" value="1"/>
</dbReference>
<evidence type="ECO:0000313" key="2">
    <source>
        <dbReference type="EMBL" id="KAF6172162.1"/>
    </source>
</evidence>
<gene>
    <name evidence="2" type="ORF">GIB67_003854</name>
</gene>
<feature type="domain" description="RNase H type-1" evidence="1">
    <location>
        <begin position="769"/>
        <end position="868"/>
    </location>
</feature>
<evidence type="ECO:0000259" key="1">
    <source>
        <dbReference type="PROSITE" id="PS50879"/>
    </source>
</evidence>
<dbReference type="InterPro" id="IPR036691">
    <property type="entry name" value="Endo/exonu/phosph_ase_sf"/>
</dbReference>
<dbReference type="InterPro" id="IPR036397">
    <property type="entry name" value="RNaseH_sf"/>
</dbReference>
<sequence>MEYWEEKSLLSISRTVGRLVQVDENTLNAKTRFYASVLTEIDLAKPIPSKIFVEGDDEGFMQEVVIGHLTKFCNNCKVIWPCDTLAIMPVVAETWADLAALDKEDGLSEEEELGVYDKVNDVFVTPVKALVSTEKAWVTVAKKKRTNKTKNVIKGRPPLTGSKSTTIFKHRNNVSKLGLKEYGVDLICNEHDGVPNLWILWKLGRTKPVVLSSTDQQITVCFEDVMLTFIHPNCDIARRRTLWRDLGNINGNMAPWLVVGDFNVILSSGEKKGGVPSSNTAISDFQNCVDALELIQCPSKGLKYTWCNMQRGNNRILLLLDRIFMNSKWAEKFGNWSYKVYPRVNSDHSPLVGKCVFIPRPSNSPFKFCKMWLGHEGFNLSRKLKVVKVAIRDWSQEVFGHSDRNIKKLNAEIEVVHRDMEQDVSNDCLSAQLIVLNNSLNKAMLDQEILWKQKSRVVSKEKNKIFMGSVYGGRKDGIIALFDFKVGSFPEKYLGIPLIQGRVTKHAILPLLDKIRARASSWAGRLLSFQGRVTLVKSVLCSLPVYNMGVYKWPQSVIKEGGKIRRNFIWSENRNIRKFHTIALKKVCRPVAEGGLGIRRLGEINEALLMKQAWVLLEGRSEWPKFMHAKFFTKFGEIVGYALGSSMWKGISLALSRVANKCDRDKLIWRPDLQGKFSTNSAFNNIRERANTVWWHKFVWKKCIHPIISSFAWRTIKRQILNAIQDAATLSVGGMQNCIFDLQIIAKLGVLSKARKPSRVRSVYWSLPEQGEVKINIDRAALGNPGKGGEGGVFRASDGEVLGAISVGLPIVTTFIAECSAIIESIEHCSSMGWEIAWVEGDSMVSIQAFSNDAIPWVLDARWKILKK</sequence>
<dbReference type="Pfam" id="PF13456">
    <property type="entry name" value="RVT_3"/>
    <property type="match status" value="1"/>
</dbReference>
<comment type="caution">
    <text evidence="2">The sequence shown here is derived from an EMBL/GenBank/DDBJ whole genome shotgun (WGS) entry which is preliminary data.</text>
</comment>
<dbReference type="InterPro" id="IPR002156">
    <property type="entry name" value="RNaseH_domain"/>
</dbReference>
<dbReference type="EMBL" id="JACGCM010000441">
    <property type="protein sequence ID" value="KAF6172162.1"/>
    <property type="molecule type" value="Genomic_DNA"/>
</dbReference>
<dbReference type="PANTHER" id="PTHR33116:SF80">
    <property type="entry name" value="REVERSE TRANSCRIPTASE ZINC-BINDING DOMAIN-CONTAINING PROTEIN"/>
    <property type="match status" value="1"/>
</dbReference>
<dbReference type="OrthoDB" id="1113909at2759"/>
<dbReference type="InterPro" id="IPR026960">
    <property type="entry name" value="RVT-Znf"/>
</dbReference>
<dbReference type="SUPFAM" id="SSF53098">
    <property type="entry name" value="Ribonuclease H-like"/>
    <property type="match status" value="1"/>
</dbReference>
<organism evidence="2 3">
    <name type="scientific">Kingdonia uniflora</name>
    <dbReference type="NCBI Taxonomy" id="39325"/>
    <lineage>
        <taxon>Eukaryota</taxon>
        <taxon>Viridiplantae</taxon>
        <taxon>Streptophyta</taxon>
        <taxon>Embryophyta</taxon>
        <taxon>Tracheophyta</taxon>
        <taxon>Spermatophyta</taxon>
        <taxon>Magnoliopsida</taxon>
        <taxon>Ranunculales</taxon>
        <taxon>Circaeasteraceae</taxon>
        <taxon>Kingdonia</taxon>
    </lineage>
</organism>
<dbReference type="SUPFAM" id="SSF56219">
    <property type="entry name" value="DNase I-like"/>
    <property type="match status" value="1"/>
</dbReference>
<dbReference type="Gene3D" id="3.30.420.10">
    <property type="entry name" value="Ribonuclease H-like superfamily/Ribonuclease H"/>
    <property type="match status" value="1"/>
</dbReference>
<dbReference type="Gene3D" id="3.60.10.10">
    <property type="entry name" value="Endonuclease/exonuclease/phosphatase"/>
    <property type="match status" value="1"/>
</dbReference>
<dbReference type="Proteomes" id="UP000541444">
    <property type="component" value="Unassembled WGS sequence"/>
</dbReference>
<name>A0A7J7NYU6_9MAGN</name>
<dbReference type="GO" id="GO:0004523">
    <property type="term" value="F:RNA-DNA hybrid ribonuclease activity"/>
    <property type="evidence" value="ECO:0007669"/>
    <property type="project" value="InterPro"/>
</dbReference>
<dbReference type="InterPro" id="IPR012337">
    <property type="entry name" value="RNaseH-like_sf"/>
</dbReference>
<accession>A0A7J7NYU6</accession>